<feature type="compositionally biased region" description="Basic and acidic residues" evidence="1">
    <location>
        <begin position="71"/>
        <end position="84"/>
    </location>
</feature>
<reference evidence="3 6" key="1">
    <citation type="submission" date="2024-01" db="EMBL/GenBank/DDBJ databases">
        <title>Aequorivita flavus sp. nov., isolated from deep-sea sediment.</title>
        <authorList>
            <person name="Chen X."/>
        </authorList>
    </citation>
    <scope>NUCLEOTIDE SEQUENCE</scope>
    <source>
        <strain evidence="3">MCCC 1A16923</strain>
        <strain evidence="4 6">MCCC 1A16935</strain>
    </source>
</reference>
<dbReference type="EMBL" id="JAZBJM010000003">
    <property type="protein sequence ID" value="MEM0518094.1"/>
    <property type="molecule type" value="Genomic_DNA"/>
</dbReference>
<dbReference type="EMBL" id="JBANCF010000003">
    <property type="protein sequence ID" value="MEM0572974.1"/>
    <property type="molecule type" value="Genomic_DNA"/>
</dbReference>
<proteinExistence type="predicted"/>
<dbReference type="AlphaFoldDB" id="A0AB35YSE8"/>
<comment type="caution">
    <text evidence="3">The sequence shown here is derived from an EMBL/GenBank/DDBJ whole genome shotgun (WGS) entry which is preliminary data.</text>
</comment>
<dbReference type="Proteomes" id="UP001388259">
    <property type="component" value="Unassembled WGS sequence"/>
</dbReference>
<evidence type="ECO:0000256" key="2">
    <source>
        <dbReference type="SAM" id="SignalP"/>
    </source>
</evidence>
<evidence type="ECO:0000313" key="5">
    <source>
        <dbReference type="Proteomes" id="UP001388259"/>
    </source>
</evidence>
<evidence type="ECO:0000313" key="3">
    <source>
        <dbReference type="EMBL" id="MEM0518094.1"/>
    </source>
</evidence>
<dbReference type="Proteomes" id="UP001390963">
    <property type="component" value="Unassembled WGS sequence"/>
</dbReference>
<dbReference type="RefSeq" id="WP_279449181.1">
    <property type="nucleotide sequence ID" value="NZ_JAZBJM010000003.1"/>
</dbReference>
<name>A0AB35YSE8_9FLAO</name>
<evidence type="ECO:0000256" key="1">
    <source>
        <dbReference type="SAM" id="MobiDB-lite"/>
    </source>
</evidence>
<feature type="region of interest" description="Disordered" evidence="1">
    <location>
        <begin position="119"/>
        <end position="142"/>
    </location>
</feature>
<evidence type="ECO:0000313" key="6">
    <source>
        <dbReference type="Proteomes" id="UP001390963"/>
    </source>
</evidence>
<feature type="region of interest" description="Disordered" evidence="1">
    <location>
        <begin position="70"/>
        <end position="91"/>
    </location>
</feature>
<protein>
    <recommendedName>
        <fullName evidence="7">DUF4890 domain-containing protein</fullName>
    </recommendedName>
</protein>
<gene>
    <name evidence="4" type="ORF">VZD24_05565</name>
    <name evidence="3" type="ORF">VZD85_07005</name>
</gene>
<organism evidence="3 5">
    <name type="scientific">Aequorivita flava</name>
    <dbReference type="NCBI Taxonomy" id="3114371"/>
    <lineage>
        <taxon>Bacteria</taxon>
        <taxon>Pseudomonadati</taxon>
        <taxon>Bacteroidota</taxon>
        <taxon>Flavobacteriia</taxon>
        <taxon>Flavobacteriales</taxon>
        <taxon>Flavobacteriaceae</taxon>
        <taxon>Aequorivita</taxon>
    </lineage>
</organism>
<keyword evidence="6" id="KW-1185">Reference proteome</keyword>
<feature type="chain" id="PRO_5044233235" description="DUF4890 domain-containing protein" evidence="2">
    <location>
        <begin position="19"/>
        <end position="142"/>
    </location>
</feature>
<keyword evidence="2" id="KW-0732">Signal</keyword>
<sequence>MKKAMIIFMALATFAISAQNKNDNRPEHRKQLRENLTPEQRAELHTKKLTLDLNLNETQQIKVNQLLLNMQKDKPNRSKNRKDMTDEEKYEAKSAMLDKRIEMKKAMKEILTDAQFTKWEKASEHNRRKMRSKNALNKRGEK</sequence>
<evidence type="ECO:0000313" key="4">
    <source>
        <dbReference type="EMBL" id="MEM0572974.1"/>
    </source>
</evidence>
<accession>A0AB35YSE8</accession>
<evidence type="ECO:0008006" key="7">
    <source>
        <dbReference type="Google" id="ProtNLM"/>
    </source>
</evidence>
<feature type="signal peptide" evidence="2">
    <location>
        <begin position="1"/>
        <end position="18"/>
    </location>
</feature>